<feature type="region of interest" description="Disordered" evidence="1">
    <location>
        <begin position="269"/>
        <end position="291"/>
    </location>
</feature>
<dbReference type="OrthoDB" id="4300819at2"/>
<evidence type="ECO:0008006" key="5">
    <source>
        <dbReference type="Google" id="ProtNLM"/>
    </source>
</evidence>
<evidence type="ECO:0000256" key="2">
    <source>
        <dbReference type="SAM" id="SignalP"/>
    </source>
</evidence>
<dbReference type="KEGG" id="serw:FY030_08840"/>
<proteinExistence type="predicted"/>
<accession>A0A5J6V6P2</accession>
<evidence type="ECO:0000313" key="4">
    <source>
        <dbReference type="Proteomes" id="UP000326546"/>
    </source>
</evidence>
<feature type="chain" id="PRO_5023945015" description="LVIVD repeat-containing protein" evidence="2">
    <location>
        <begin position="35"/>
        <end position="607"/>
    </location>
</feature>
<organism evidence="3 4">
    <name type="scientific">Ornithinimicrobium pratense</name>
    <dbReference type="NCBI Taxonomy" id="2593973"/>
    <lineage>
        <taxon>Bacteria</taxon>
        <taxon>Bacillati</taxon>
        <taxon>Actinomycetota</taxon>
        <taxon>Actinomycetes</taxon>
        <taxon>Micrococcales</taxon>
        <taxon>Ornithinimicrobiaceae</taxon>
        <taxon>Ornithinimicrobium</taxon>
    </lineage>
</organism>
<dbReference type="AlphaFoldDB" id="A0A5J6V6P2"/>
<sequence length="607" mass="65397">MTARARSPRRLRGSLAMVSAALLGLTLAPGAAQAAADPNLPDTEDPRFHLSQDEQLGKNMELLSNMPKTAPLTATNSDMAFTGDYVIQGNYSGFNIIDVSDPANPTIRTTVVCPGGQFDANVHSNLLFTSVEQTNGRLDCGTEGAGPANQPNPERMRGVRIWDISDLDNPVQVAAIQTCRGSHTNRMVEDPTDPDHVYIYNNGTAGQRHAGEKVHTPDGLVDDRCGRGLDDPNPSTHMIEIIKVPVANPAAAEVVKEWRLFADEETGAVDGLQNGPTREGHPCSTTPRPDGSGLNSCAPAGTGYSPNPNTNTCHDITVYPEVGLAAGACQGNGILIDITDPANPARLDYVADENFSYWHSANFSNDGETVMFTDEWGGGGGARCAPHHRKEWGANAFFTIDRSGGSPELNFESYYKLPAAQAANETCVAHQANILPVPGRDVMVQAWYSGGASLFDFTDPSDVKEIGYFDRGAGGAGYWSSYWYNGNVYANEISRGFDSLAVLPSEHLSANEIAAAKTVQLDEHNAMSMRMYDWEPSIVVARAYLDQVVRAGEIRDNKAANITRSLDRAENPNNPNQRRAQLQAALNQTDAGNPAHASLRQAIQDLM</sequence>
<dbReference type="Proteomes" id="UP000326546">
    <property type="component" value="Chromosome"/>
</dbReference>
<name>A0A5J6V6P2_9MICO</name>
<reference evidence="3 4" key="1">
    <citation type="submission" date="2019-09" db="EMBL/GenBank/DDBJ databases">
        <title>Serinicoccus pratensis sp. nov., isolated from meadow soil.</title>
        <authorList>
            <person name="Zhang W."/>
        </authorList>
    </citation>
    <scope>NUCLEOTIDE SEQUENCE [LARGE SCALE GENOMIC DNA]</scope>
    <source>
        <strain evidence="3 4">W204</strain>
    </source>
</reference>
<keyword evidence="4" id="KW-1185">Reference proteome</keyword>
<evidence type="ECO:0000313" key="3">
    <source>
        <dbReference type="EMBL" id="QFG68796.1"/>
    </source>
</evidence>
<keyword evidence="2" id="KW-0732">Signal</keyword>
<protein>
    <recommendedName>
        <fullName evidence="5">LVIVD repeat-containing protein</fullName>
    </recommendedName>
</protein>
<feature type="signal peptide" evidence="2">
    <location>
        <begin position="1"/>
        <end position="34"/>
    </location>
</feature>
<gene>
    <name evidence="3" type="ORF">FY030_08840</name>
</gene>
<dbReference type="EMBL" id="CP044427">
    <property type="protein sequence ID" value="QFG68796.1"/>
    <property type="molecule type" value="Genomic_DNA"/>
</dbReference>
<evidence type="ECO:0000256" key="1">
    <source>
        <dbReference type="SAM" id="MobiDB-lite"/>
    </source>
</evidence>